<dbReference type="SUPFAM" id="SSF52025">
    <property type="entry name" value="PA domain"/>
    <property type="match status" value="1"/>
</dbReference>
<keyword evidence="5" id="KW-0862">Zinc</keyword>
<evidence type="ECO:0000256" key="4">
    <source>
        <dbReference type="ARBA" id="ARBA00022771"/>
    </source>
</evidence>
<evidence type="ECO:0000256" key="5">
    <source>
        <dbReference type="ARBA" id="ARBA00022833"/>
    </source>
</evidence>
<dbReference type="Ensembl" id="ENSCJPT00005026330.1">
    <property type="protein sequence ID" value="ENSCJPP00005018979.1"/>
    <property type="gene ID" value="ENSCJPG00005015431.1"/>
</dbReference>
<keyword evidence="3" id="KW-0479">Metal-binding</keyword>
<keyword evidence="7" id="KW-0472">Membrane</keyword>
<dbReference type="InterPro" id="IPR003137">
    <property type="entry name" value="PA_domain"/>
</dbReference>
<keyword evidence="10" id="KW-1185">Reference proteome</keyword>
<reference evidence="9" key="2">
    <citation type="submission" date="2025-08" db="UniProtKB">
        <authorList>
            <consortium name="Ensembl"/>
        </authorList>
    </citation>
    <scope>IDENTIFICATION</scope>
</reference>
<reference evidence="9" key="3">
    <citation type="submission" date="2025-09" db="UniProtKB">
        <authorList>
            <consortium name="Ensembl"/>
        </authorList>
    </citation>
    <scope>IDENTIFICATION</scope>
</reference>
<dbReference type="GeneTree" id="ENSGT00940000163061"/>
<evidence type="ECO:0000256" key="6">
    <source>
        <dbReference type="ARBA" id="ARBA00022989"/>
    </source>
</evidence>
<comment type="subcellular location">
    <subcellularLocation>
        <location evidence="1">Membrane</location>
    </subcellularLocation>
</comment>
<evidence type="ECO:0000313" key="10">
    <source>
        <dbReference type="Proteomes" id="UP000694412"/>
    </source>
</evidence>
<protein>
    <recommendedName>
        <fullName evidence="8">PA domain-containing protein</fullName>
    </recommendedName>
</protein>
<dbReference type="CDD" id="cd02123">
    <property type="entry name" value="PA_C_RZF_like"/>
    <property type="match status" value="1"/>
</dbReference>
<evidence type="ECO:0000313" key="9">
    <source>
        <dbReference type="Ensembl" id="ENSCJPP00005018979.1"/>
    </source>
</evidence>
<accession>A0A8C2TUT3</accession>
<evidence type="ECO:0000256" key="2">
    <source>
        <dbReference type="ARBA" id="ARBA00022692"/>
    </source>
</evidence>
<keyword evidence="6" id="KW-1133">Transmembrane helix</keyword>
<dbReference type="Proteomes" id="UP000694412">
    <property type="component" value="Chromosome 28"/>
</dbReference>
<dbReference type="InterPro" id="IPR046450">
    <property type="entry name" value="PA_dom_sf"/>
</dbReference>
<organism evidence="9 10">
    <name type="scientific">Coturnix japonica</name>
    <name type="common">Japanese quail</name>
    <name type="synonym">Coturnix coturnix japonica</name>
    <dbReference type="NCBI Taxonomy" id="93934"/>
    <lineage>
        <taxon>Eukaryota</taxon>
        <taxon>Metazoa</taxon>
        <taxon>Chordata</taxon>
        <taxon>Craniata</taxon>
        <taxon>Vertebrata</taxon>
        <taxon>Euteleostomi</taxon>
        <taxon>Archelosauria</taxon>
        <taxon>Archosauria</taxon>
        <taxon>Dinosauria</taxon>
        <taxon>Saurischia</taxon>
        <taxon>Theropoda</taxon>
        <taxon>Coelurosauria</taxon>
        <taxon>Aves</taxon>
        <taxon>Neognathae</taxon>
        <taxon>Galloanserae</taxon>
        <taxon>Galliformes</taxon>
        <taxon>Phasianidae</taxon>
        <taxon>Perdicinae</taxon>
        <taxon>Coturnix</taxon>
    </lineage>
</organism>
<dbReference type="AlphaFoldDB" id="A0A8C2TUT3"/>
<proteinExistence type="predicted"/>
<evidence type="ECO:0000259" key="8">
    <source>
        <dbReference type="Pfam" id="PF02225"/>
    </source>
</evidence>
<name>A0A8C2TUT3_COTJA</name>
<dbReference type="Pfam" id="PF02225">
    <property type="entry name" value="PA"/>
    <property type="match status" value="1"/>
</dbReference>
<dbReference type="InterPro" id="IPR044744">
    <property type="entry name" value="ZNRF4/RNF13/RNF167_PA"/>
</dbReference>
<keyword evidence="2" id="KW-0812">Transmembrane</keyword>
<evidence type="ECO:0000256" key="7">
    <source>
        <dbReference type="ARBA" id="ARBA00023136"/>
    </source>
</evidence>
<dbReference type="Gene3D" id="3.50.30.30">
    <property type="match status" value="1"/>
</dbReference>
<feature type="domain" description="PA" evidence="8">
    <location>
        <begin position="31"/>
        <end position="116"/>
    </location>
</feature>
<reference evidence="9" key="1">
    <citation type="submission" date="2015-11" db="EMBL/GenBank/DDBJ databases">
        <authorList>
            <consortium name="International Coturnix japonica Genome Analysis Consortium"/>
            <person name="Warren W."/>
            <person name="Burt D.W."/>
            <person name="Antin P.B."/>
            <person name="Lanford R."/>
            <person name="Gros J."/>
            <person name="Wilson R.K."/>
        </authorList>
    </citation>
    <scope>NUCLEOTIDE SEQUENCE [LARGE SCALE GENOMIC DNA]</scope>
</reference>
<evidence type="ECO:0000256" key="1">
    <source>
        <dbReference type="ARBA" id="ARBA00004370"/>
    </source>
</evidence>
<dbReference type="GO" id="GO:0005737">
    <property type="term" value="C:cytoplasm"/>
    <property type="evidence" value="ECO:0007669"/>
    <property type="project" value="UniProtKB-ARBA"/>
</dbReference>
<dbReference type="GO" id="GO:0016020">
    <property type="term" value="C:membrane"/>
    <property type="evidence" value="ECO:0007669"/>
    <property type="project" value="UniProtKB-SubCell"/>
</dbReference>
<dbReference type="GO" id="GO:0008270">
    <property type="term" value="F:zinc ion binding"/>
    <property type="evidence" value="ECO:0007669"/>
    <property type="project" value="UniProtKB-KW"/>
</dbReference>
<keyword evidence="4" id="KW-0863">Zinc-finger</keyword>
<evidence type="ECO:0000256" key="3">
    <source>
        <dbReference type="ARBA" id="ARBA00022723"/>
    </source>
</evidence>
<sequence>MRSKEQSEEGQLAFPPIRLWGALPAEGLMGRLMRAIPPNACHTVLNPPAPRKASEKYIALIQGHDCPYAEKVLRAQQAGYQAAVVYNTDSEDLMSMMADDKEIQQQIKIPSLFTGKSPSSLFLFSGRSETQKIFKRPLGKNHAVELSSTMSAWKSW</sequence>